<evidence type="ECO:0000313" key="3">
    <source>
        <dbReference type="EMBL" id="OHA83927.1"/>
    </source>
</evidence>
<dbReference type="CDD" id="cd12797">
    <property type="entry name" value="M23_peptidase"/>
    <property type="match status" value="1"/>
</dbReference>
<dbReference type="Pfam" id="PF01551">
    <property type="entry name" value="Peptidase_M23"/>
    <property type="match status" value="1"/>
</dbReference>
<feature type="domain" description="M23ase beta-sheet core" evidence="2">
    <location>
        <begin position="101"/>
        <end position="199"/>
    </location>
</feature>
<name>A0A1G2SFR9_9BACT</name>
<dbReference type="InterPro" id="IPR011055">
    <property type="entry name" value="Dup_hybrid_motif"/>
</dbReference>
<accession>A0A1G2SFR9</accession>
<gene>
    <name evidence="3" type="ORF">A2937_03240</name>
</gene>
<keyword evidence="1" id="KW-0732">Signal</keyword>
<dbReference type="PANTHER" id="PTHR21666">
    <property type="entry name" value="PEPTIDASE-RELATED"/>
    <property type="match status" value="1"/>
</dbReference>
<dbReference type="SUPFAM" id="SSF51261">
    <property type="entry name" value="Duplicated hybrid motif"/>
    <property type="match status" value="1"/>
</dbReference>
<dbReference type="Proteomes" id="UP000177987">
    <property type="component" value="Unassembled WGS sequence"/>
</dbReference>
<dbReference type="InterPro" id="IPR016047">
    <property type="entry name" value="M23ase_b-sheet_dom"/>
</dbReference>
<protein>
    <recommendedName>
        <fullName evidence="2">M23ase beta-sheet core domain-containing protein</fullName>
    </recommendedName>
</protein>
<dbReference type="AlphaFoldDB" id="A0A1G2SFR9"/>
<evidence type="ECO:0000313" key="4">
    <source>
        <dbReference type="Proteomes" id="UP000177987"/>
    </source>
</evidence>
<dbReference type="STRING" id="1802727.A2937_03240"/>
<dbReference type="EMBL" id="MHUW01000010">
    <property type="protein sequence ID" value="OHA83927.1"/>
    <property type="molecule type" value="Genomic_DNA"/>
</dbReference>
<dbReference type="PANTHER" id="PTHR21666:SF270">
    <property type="entry name" value="MUREIN HYDROLASE ACTIVATOR ENVC"/>
    <property type="match status" value="1"/>
</dbReference>
<dbReference type="InterPro" id="IPR050570">
    <property type="entry name" value="Cell_wall_metabolism_enzyme"/>
</dbReference>
<reference evidence="3 4" key="1">
    <citation type="journal article" date="2016" name="Nat. Commun.">
        <title>Thousands of microbial genomes shed light on interconnected biogeochemical processes in an aquifer system.</title>
        <authorList>
            <person name="Anantharaman K."/>
            <person name="Brown C.T."/>
            <person name="Hug L.A."/>
            <person name="Sharon I."/>
            <person name="Castelle C.J."/>
            <person name="Probst A.J."/>
            <person name="Thomas B.C."/>
            <person name="Singh A."/>
            <person name="Wilkins M.J."/>
            <person name="Karaoz U."/>
            <person name="Brodie E.L."/>
            <person name="Williams K.H."/>
            <person name="Hubbard S.S."/>
            <person name="Banfield J.F."/>
        </authorList>
    </citation>
    <scope>NUCLEOTIDE SEQUENCE [LARGE SCALE GENOMIC DNA]</scope>
</reference>
<evidence type="ECO:0000256" key="1">
    <source>
        <dbReference type="SAM" id="SignalP"/>
    </source>
</evidence>
<feature type="chain" id="PRO_5009584402" description="M23ase beta-sheet core domain-containing protein" evidence="1">
    <location>
        <begin position="23"/>
        <end position="462"/>
    </location>
</feature>
<proteinExistence type="predicted"/>
<dbReference type="Gene3D" id="2.70.70.10">
    <property type="entry name" value="Glucose Permease (Domain IIA)"/>
    <property type="match status" value="1"/>
</dbReference>
<dbReference type="GO" id="GO:0004222">
    <property type="term" value="F:metalloendopeptidase activity"/>
    <property type="evidence" value="ECO:0007669"/>
    <property type="project" value="TreeGrafter"/>
</dbReference>
<sequence length="462" mass="51050">MCKLTKLFMGTMLLVFSAITLAANEATSFAYPVRNQNSSPTEQSGNANGFVITQNFNTSSVYGGSVASPNGGWCGSNVNLSLLPQTDEATCKQNNGKWVYGHTGVDLSTSGACGGEIKAIANGVVEFSVGFSGYGYLLKIKHTLPNGRIIYSLYGHRNSMMMSAGQSVARGDVVGHIGNTVGVNGETGGACHLHFAIFDQAMPPPTTPVGYVYDDKTGVTLSGNPITPNIIRYFYDPLLFINDRNNEWQAILPGTGYWSVNFSSTQSVTTRTAYVVNSAGDAKSLQSAVDAGWISSDVYWWNGSSWMHYTNPRPIDSYTISTGVTYAFGMLRTDLTLRWFTPGNNYLDARWRQDMSEFTNVNASLGFGRGLRETYSNDPNWDVTYGITYMVYEQTVNGTMYYATVAVAYSKADPLVRYVQYYNPQTSVWSGWVRVYQLISFSFFRLMPKTRLPIVDGFFIWR</sequence>
<organism evidence="3 4">
    <name type="scientific">Candidatus Yonathbacteria bacterium RIFCSPLOWO2_01_FULL_47_33b</name>
    <dbReference type="NCBI Taxonomy" id="1802727"/>
    <lineage>
        <taxon>Bacteria</taxon>
        <taxon>Candidatus Yonathiibacteriota</taxon>
    </lineage>
</organism>
<comment type="caution">
    <text evidence="3">The sequence shown here is derived from an EMBL/GenBank/DDBJ whole genome shotgun (WGS) entry which is preliminary data.</text>
</comment>
<feature type="signal peptide" evidence="1">
    <location>
        <begin position="1"/>
        <end position="22"/>
    </location>
</feature>
<evidence type="ECO:0000259" key="2">
    <source>
        <dbReference type="Pfam" id="PF01551"/>
    </source>
</evidence>